<dbReference type="SUPFAM" id="SSF90229">
    <property type="entry name" value="CCCH zinc finger"/>
    <property type="match status" value="1"/>
</dbReference>
<keyword evidence="3 6" id="KW-0863">Zinc-finger</keyword>
<dbReference type="InterPro" id="IPR051767">
    <property type="entry name" value="Nucleoporin_NUP42"/>
</dbReference>
<evidence type="ECO:0000256" key="4">
    <source>
        <dbReference type="ARBA" id="ARBA00022833"/>
    </source>
</evidence>
<keyword evidence="4 6" id="KW-0862">Zinc</keyword>
<protein>
    <recommendedName>
        <fullName evidence="8">C3H1-type domain-containing protein</fullName>
    </recommendedName>
</protein>
<feature type="domain" description="C3H1-type" evidence="8">
    <location>
        <begin position="1"/>
        <end position="28"/>
    </location>
</feature>
<evidence type="ECO:0000256" key="2">
    <source>
        <dbReference type="ARBA" id="ARBA00022723"/>
    </source>
</evidence>
<proteinExistence type="predicted"/>
<keyword evidence="2 6" id="KW-0479">Metal-binding</keyword>
<dbReference type="PROSITE" id="PS50103">
    <property type="entry name" value="ZF_C3H1"/>
    <property type="match status" value="1"/>
</dbReference>
<dbReference type="PANTHER" id="PTHR46527:SF1">
    <property type="entry name" value="NUCLEOPORIN NUP42"/>
    <property type="match status" value="1"/>
</dbReference>
<comment type="subcellular location">
    <subcellularLocation>
        <location evidence="1">Nucleus</location>
    </subcellularLocation>
</comment>
<evidence type="ECO:0000256" key="1">
    <source>
        <dbReference type="ARBA" id="ARBA00004123"/>
    </source>
</evidence>
<dbReference type="PANTHER" id="PTHR46527">
    <property type="entry name" value="NUCLEOPORIN-LIKE PROTEIN 2"/>
    <property type="match status" value="1"/>
</dbReference>
<dbReference type="GO" id="GO:0005634">
    <property type="term" value="C:nucleus"/>
    <property type="evidence" value="ECO:0007669"/>
    <property type="project" value="UniProtKB-SubCell"/>
</dbReference>
<evidence type="ECO:0000259" key="8">
    <source>
        <dbReference type="PROSITE" id="PS50103"/>
    </source>
</evidence>
<evidence type="ECO:0000313" key="9">
    <source>
        <dbReference type="EMBL" id="CAE0609323.1"/>
    </source>
</evidence>
<gene>
    <name evidence="9" type="ORF">PSAL00342_LOCUS3142</name>
</gene>
<dbReference type="Pfam" id="PF00642">
    <property type="entry name" value="zf-CCCH"/>
    <property type="match status" value="1"/>
</dbReference>
<evidence type="ECO:0000256" key="3">
    <source>
        <dbReference type="ARBA" id="ARBA00022771"/>
    </source>
</evidence>
<dbReference type="InterPro" id="IPR036855">
    <property type="entry name" value="Znf_CCCH_sf"/>
</dbReference>
<evidence type="ECO:0000256" key="7">
    <source>
        <dbReference type="SAM" id="MobiDB-lite"/>
    </source>
</evidence>
<sequence>MPQPACRDWTRTGSCRFGSRCRFSHAGPPGGSGGSGGSNRYAGKQDQPMGYAGGQGKGGSSYGGRQGTSARAVKQVIESDMKEEMPMWPLTCYGYEREGPNIIDKDVSFEEVRAWQYGFAVQAGQPPCAIPEVTREFQEFVSKKQTLMHRLKTLPLKVLQNLIDNNAVLDESNIQNQPATKGSHRNNSMQFDKYGVGHPIGQGQRGSAFPPNGPSGGMGQGTGYTGGMQPAGGTGPMFEQQQQYVGGPMGMQQPNAVNVAGAAVATPPFPQGTGGFQQPSQFLQQGATHAEQGPFAASSTGPFQQANAQVPGFQSPSPMGQSMAPPAMGVNMGQGSAMSVPGQMAATQPAGGATGFPLGGSYQGFDPSNALQPGTTPAPATPGMISGGNGQVHGGQNGFGGPMGQPTMNTTQVGAGIGFQQQGFPAIAQQGPSQSAHVASGTDSNAQMWHQQNFESGQIPDTPPGELFCK</sequence>
<dbReference type="AlphaFoldDB" id="A0A7S3UBL0"/>
<feature type="zinc finger region" description="C3H1-type" evidence="6">
    <location>
        <begin position="1"/>
        <end position="28"/>
    </location>
</feature>
<dbReference type="EMBL" id="HBIS01003490">
    <property type="protein sequence ID" value="CAE0609323.1"/>
    <property type="molecule type" value="Transcribed_RNA"/>
</dbReference>
<evidence type="ECO:0000256" key="5">
    <source>
        <dbReference type="ARBA" id="ARBA00023242"/>
    </source>
</evidence>
<feature type="compositionally biased region" description="Gly residues" evidence="7">
    <location>
        <begin position="51"/>
        <end position="66"/>
    </location>
</feature>
<dbReference type="Gene3D" id="4.10.1000.10">
    <property type="entry name" value="Zinc finger, CCCH-type"/>
    <property type="match status" value="1"/>
</dbReference>
<dbReference type="GO" id="GO:0008270">
    <property type="term" value="F:zinc ion binding"/>
    <property type="evidence" value="ECO:0007669"/>
    <property type="project" value="UniProtKB-KW"/>
</dbReference>
<dbReference type="SMART" id="SM00356">
    <property type="entry name" value="ZnF_C3H1"/>
    <property type="match status" value="1"/>
</dbReference>
<feature type="region of interest" description="Disordered" evidence="7">
    <location>
        <begin position="26"/>
        <end position="71"/>
    </location>
</feature>
<evidence type="ECO:0000256" key="6">
    <source>
        <dbReference type="PROSITE-ProRule" id="PRU00723"/>
    </source>
</evidence>
<feature type="compositionally biased region" description="Gly residues" evidence="7">
    <location>
        <begin position="28"/>
        <end position="37"/>
    </location>
</feature>
<accession>A0A7S3UBL0</accession>
<keyword evidence="5" id="KW-0539">Nucleus</keyword>
<reference evidence="9" key="1">
    <citation type="submission" date="2021-01" db="EMBL/GenBank/DDBJ databases">
        <authorList>
            <person name="Corre E."/>
            <person name="Pelletier E."/>
            <person name="Niang G."/>
            <person name="Scheremetjew M."/>
            <person name="Finn R."/>
            <person name="Kale V."/>
            <person name="Holt S."/>
            <person name="Cochrane G."/>
            <person name="Meng A."/>
            <person name="Brown T."/>
            <person name="Cohen L."/>
        </authorList>
    </citation>
    <scope>NUCLEOTIDE SEQUENCE</scope>
    <source>
        <strain evidence="9">CCMP1897</strain>
    </source>
</reference>
<dbReference type="InterPro" id="IPR000571">
    <property type="entry name" value="Znf_CCCH"/>
</dbReference>
<organism evidence="9">
    <name type="scientific">Picocystis salinarum</name>
    <dbReference type="NCBI Taxonomy" id="88271"/>
    <lineage>
        <taxon>Eukaryota</taxon>
        <taxon>Viridiplantae</taxon>
        <taxon>Chlorophyta</taxon>
        <taxon>Picocystophyceae</taxon>
        <taxon>Picocystales</taxon>
        <taxon>Picocystaceae</taxon>
        <taxon>Picocystis</taxon>
    </lineage>
</organism>
<name>A0A7S3UBL0_9CHLO</name>